<dbReference type="GO" id="GO:0005230">
    <property type="term" value="F:extracellular ligand-gated monoatomic ion channel activity"/>
    <property type="evidence" value="ECO:0007669"/>
    <property type="project" value="InterPro"/>
</dbReference>
<proteinExistence type="predicted"/>
<organism evidence="4 5">
    <name type="scientific">Dimorphilus gyrociliatus</name>
    <dbReference type="NCBI Taxonomy" id="2664684"/>
    <lineage>
        <taxon>Eukaryota</taxon>
        <taxon>Metazoa</taxon>
        <taxon>Spiralia</taxon>
        <taxon>Lophotrochozoa</taxon>
        <taxon>Annelida</taxon>
        <taxon>Polychaeta</taxon>
        <taxon>Polychaeta incertae sedis</taxon>
        <taxon>Dinophilidae</taxon>
        <taxon>Dimorphilus</taxon>
    </lineage>
</organism>
<dbReference type="InterPro" id="IPR036734">
    <property type="entry name" value="Neur_chan_lig-bd_sf"/>
</dbReference>
<dbReference type="Proteomes" id="UP000549394">
    <property type="component" value="Unassembled WGS sequence"/>
</dbReference>
<dbReference type="GO" id="GO:0004888">
    <property type="term" value="F:transmembrane signaling receptor activity"/>
    <property type="evidence" value="ECO:0007669"/>
    <property type="project" value="InterPro"/>
</dbReference>
<dbReference type="PANTHER" id="PTHR18945">
    <property type="entry name" value="NEUROTRANSMITTER GATED ION CHANNEL"/>
    <property type="match status" value="1"/>
</dbReference>
<evidence type="ECO:0000256" key="2">
    <source>
        <dbReference type="SAM" id="Phobius"/>
    </source>
</evidence>
<dbReference type="AlphaFoldDB" id="A0A7I8W8T2"/>
<feature type="transmembrane region" description="Helical" evidence="2">
    <location>
        <begin position="246"/>
        <end position="269"/>
    </location>
</feature>
<dbReference type="Pfam" id="PF02931">
    <property type="entry name" value="Neur_chan_LBD"/>
    <property type="match status" value="1"/>
</dbReference>
<feature type="domain" description="Neurotransmitter-gated ion-channel ligand-binding" evidence="3">
    <location>
        <begin position="7"/>
        <end position="173"/>
    </location>
</feature>
<protein>
    <submittedName>
        <fullName evidence="4">DgyrCDS12804</fullName>
    </submittedName>
</protein>
<accession>A0A7I8W8T2</accession>
<dbReference type="InterPro" id="IPR006028">
    <property type="entry name" value="GABAA/Glycine_rcpt"/>
</dbReference>
<dbReference type="SUPFAM" id="SSF63712">
    <property type="entry name" value="Nicotinic receptor ligand binding domain-like"/>
    <property type="match status" value="1"/>
</dbReference>
<gene>
    <name evidence="4" type="ORF">DGYR_LOCUS12061</name>
</gene>
<evidence type="ECO:0000256" key="1">
    <source>
        <dbReference type="ARBA" id="ARBA00022729"/>
    </source>
</evidence>
<dbReference type="InterPro" id="IPR038050">
    <property type="entry name" value="Neuro_actylchol_rec"/>
</dbReference>
<dbReference type="PRINTS" id="PR00253">
    <property type="entry name" value="GABAARECEPTR"/>
</dbReference>
<dbReference type="GO" id="GO:0016020">
    <property type="term" value="C:membrane"/>
    <property type="evidence" value="ECO:0007669"/>
    <property type="project" value="InterPro"/>
</dbReference>
<feature type="transmembrane region" description="Helical" evidence="2">
    <location>
        <begin position="190"/>
        <end position="207"/>
    </location>
</feature>
<dbReference type="EMBL" id="CAJFCJ010000021">
    <property type="protein sequence ID" value="CAD5124526.1"/>
    <property type="molecule type" value="Genomic_DNA"/>
</dbReference>
<keyword evidence="2" id="KW-1133">Transmembrane helix</keyword>
<dbReference type="Gene3D" id="1.20.58.390">
    <property type="entry name" value="Neurotransmitter-gated ion-channel transmembrane domain"/>
    <property type="match status" value="1"/>
</dbReference>
<keyword evidence="2" id="KW-0472">Membrane</keyword>
<keyword evidence="2" id="KW-0812">Transmembrane</keyword>
<dbReference type="InterPro" id="IPR006202">
    <property type="entry name" value="Neur_chan_lig-bd"/>
</dbReference>
<evidence type="ECO:0000313" key="4">
    <source>
        <dbReference type="EMBL" id="CAD5124526.1"/>
    </source>
</evidence>
<comment type="caution">
    <text evidence="4">The sequence shown here is derived from an EMBL/GenBank/DDBJ whole genome shotgun (WGS) entry which is preliminary data.</text>
</comment>
<keyword evidence="5" id="KW-1185">Reference proteome</keyword>
<feature type="transmembrane region" description="Helical" evidence="2">
    <location>
        <begin position="214"/>
        <end position="234"/>
    </location>
</feature>
<evidence type="ECO:0000313" key="5">
    <source>
        <dbReference type="Proteomes" id="UP000549394"/>
    </source>
</evidence>
<dbReference type="InterPro" id="IPR006201">
    <property type="entry name" value="Neur_channel"/>
</dbReference>
<reference evidence="4 5" key="1">
    <citation type="submission" date="2020-08" db="EMBL/GenBank/DDBJ databases">
        <authorList>
            <person name="Hejnol A."/>
        </authorList>
    </citation>
    <scope>NUCLEOTIDE SEQUENCE [LARGE SCALE GENOMIC DNA]</scope>
</reference>
<name>A0A7I8W8T2_9ANNE</name>
<keyword evidence="1" id="KW-0732">Signal</keyword>
<sequence length="290" mass="33672">MKILDLEIDQDKSAISLLMYLRVRWKEPRLKTLIKSYPIYFRNESIPNQDKKIYHLLWHPDFFIANSYGDHLVPSLNVEGNIFFSMQENTEVTLSVPISTKIPCPKTGLSYGSNIICNVRFTSYKHNKGDVKFIPSAEQPISFKKDLELTKNLKLESYQTSAICRKSQFPCTDLKISFKPSWMRSEYQQAYTIGVFTVIASWIGFWLEKDRDRILLSTLLVTSLQIYKVGFTLSCHGKIGEKAIELWLSICIIFILLTIFQFAIVRILIEKIPNTIKSFKRSDKDLVTKF</sequence>
<dbReference type="Gene3D" id="2.70.170.10">
    <property type="entry name" value="Neurotransmitter-gated ion-channel ligand-binding domain"/>
    <property type="match status" value="1"/>
</dbReference>
<evidence type="ECO:0000259" key="3">
    <source>
        <dbReference type="Pfam" id="PF02931"/>
    </source>
</evidence>